<dbReference type="CDD" id="cd06550">
    <property type="entry name" value="TM_ABC_iron-siderophores_like"/>
    <property type="match status" value="1"/>
</dbReference>
<organism evidence="10 11">
    <name type="scientific">Lujinxingia vulgaris</name>
    <dbReference type="NCBI Taxonomy" id="2600176"/>
    <lineage>
        <taxon>Bacteria</taxon>
        <taxon>Deltaproteobacteria</taxon>
        <taxon>Bradymonadales</taxon>
        <taxon>Lujinxingiaceae</taxon>
        <taxon>Lujinxingia</taxon>
    </lineage>
</organism>
<keyword evidence="5 8" id="KW-0812">Transmembrane</keyword>
<dbReference type="EMBL" id="VOSL01000144">
    <property type="protein sequence ID" value="TXD31894.1"/>
    <property type="molecule type" value="Genomic_DNA"/>
</dbReference>
<reference evidence="10 11" key="1">
    <citation type="submission" date="2019-08" db="EMBL/GenBank/DDBJ databases">
        <title>Bradymonadales sp. TMQ2.</title>
        <authorList>
            <person name="Liang Q."/>
        </authorList>
    </citation>
    <scope>NUCLEOTIDE SEQUENCE [LARGE SCALE GENOMIC DNA]</scope>
    <source>
        <strain evidence="10 11">TMQ2</strain>
    </source>
</reference>
<feature type="transmembrane region" description="Helical" evidence="9">
    <location>
        <begin position="13"/>
        <end position="35"/>
    </location>
</feature>
<feature type="transmembrane region" description="Helical" evidence="9">
    <location>
        <begin position="172"/>
        <end position="195"/>
    </location>
</feature>
<proteinExistence type="inferred from homology"/>
<dbReference type="SUPFAM" id="SSF81345">
    <property type="entry name" value="ABC transporter involved in vitamin B12 uptake, BtuC"/>
    <property type="match status" value="1"/>
</dbReference>
<keyword evidence="6 9" id="KW-1133">Transmembrane helix</keyword>
<feature type="transmembrane region" description="Helical" evidence="9">
    <location>
        <begin position="42"/>
        <end position="61"/>
    </location>
</feature>
<evidence type="ECO:0000256" key="7">
    <source>
        <dbReference type="ARBA" id="ARBA00023136"/>
    </source>
</evidence>
<feature type="transmembrane region" description="Helical" evidence="9">
    <location>
        <begin position="201"/>
        <end position="222"/>
    </location>
</feature>
<evidence type="ECO:0000256" key="5">
    <source>
        <dbReference type="ARBA" id="ARBA00022692"/>
    </source>
</evidence>
<evidence type="ECO:0000313" key="11">
    <source>
        <dbReference type="Proteomes" id="UP000321046"/>
    </source>
</evidence>
<sequence>MSFLIEPWQWGDWMWRGMLTLNLVAITCAVLGVFLYLRRMSLIADALAHVALPGIVMAFLVTGSLDGALMLGGAAVVGLFTAVAIEWVSRQPTVRSDAAIGVVFTALFALGVILLSTRVRDAHIDTHCLLFGDVLGVSDRALSLVAWSTPLILGLVAIFYRWLAVSSFDARFALALGVPVAALNYGLMSAVTVTAVAGFEAVGAVLVIALIIVPAATAHLLARNLKAMLAISAAHGIIASWAGMYLAIGLNISAAGAVVVAGGVLYALAFLFAPEHGRVWRWRRRALATSGPPRPLSPSG</sequence>
<feature type="transmembrane region" description="Helical" evidence="9">
    <location>
        <begin position="100"/>
        <end position="120"/>
    </location>
</feature>
<dbReference type="RefSeq" id="WP_146977181.1">
    <property type="nucleotide sequence ID" value="NZ_VOSL01000144.1"/>
</dbReference>
<evidence type="ECO:0000256" key="9">
    <source>
        <dbReference type="SAM" id="Phobius"/>
    </source>
</evidence>
<keyword evidence="4" id="KW-1003">Cell membrane</keyword>
<dbReference type="OrthoDB" id="9798540at2"/>
<evidence type="ECO:0000256" key="1">
    <source>
        <dbReference type="ARBA" id="ARBA00004651"/>
    </source>
</evidence>
<comment type="similarity">
    <text evidence="2 8">Belongs to the ABC-3 integral membrane protein family.</text>
</comment>
<dbReference type="InterPro" id="IPR037294">
    <property type="entry name" value="ABC_BtuC-like"/>
</dbReference>
<name>A0A5C6WZN5_9DELT</name>
<dbReference type="Pfam" id="PF00950">
    <property type="entry name" value="ABC-3"/>
    <property type="match status" value="1"/>
</dbReference>
<feature type="transmembrane region" description="Helical" evidence="9">
    <location>
        <begin position="229"/>
        <end position="248"/>
    </location>
</feature>
<keyword evidence="3 8" id="KW-0813">Transport</keyword>
<dbReference type="PANTHER" id="PTHR30477">
    <property type="entry name" value="ABC-TRANSPORTER METAL-BINDING PROTEIN"/>
    <property type="match status" value="1"/>
</dbReference>
<dbReference type="Gene3D" id="1.10.3470.10">
    <property type="entry name" value="ABC transporter involved in vitamin B12 uptake, BtuC"/>
    <property type="match status" value="1"/>
</dbReference>
<feature type="transmembrane region" description="Helical" evidence="9">
    <location>
        <begin position="254"/>
        <end position="273"/>
    </location>
</feature>
<feature type="transmembrane region" description="Helical" evidence="9">
    <location>
        <begin position="67"/>
        <end position="88"/>
    </location>
</feature>
<dbReference type="PANTHER" id="PTHR30477:SF8">
    <property type="entry name" value="METAL TRANSPORT SYSTEM MEMBRANE PROTEIN CT_070-RELATED"/>
    <property type="match status" value="1"/>
</dbReference>
<comment type="caution">
    <text evidence="10">The sequence shown here is derived from an EMBL/GenBank/DDBJ whole genome shotgun (WGS) entry which is preliminary data.</text>
</comment>
<keyword evidence="7 9" id="KW-0472">Membrane</keyword>
<dbReference type="AlphaFoldDB" id="A0A5C6WZN5"/>
<accession>A0A5C6WZN5</accession>
<dbReference type="GO" id="GO:0055085">
    <property type="term" value="P:transmembrane transport"/>
    <property type="evidence" value="ECO:0007669"/>
    <property type="project" value="InterPro"/>
</dbReference>
<evidence type="ECO:0000256" key="6">
    <source>
        <dbReference type="ARBA" id="ARBA00022989"/>
    </source>
</evidence>
<evidence type="ECO:0000313" key="10">
    <source>
        <dbReference type="EMBL" id="TXD31894.1"/>
    </source>
</evidence>
<dbReference type="Proteomes" id="UP000321046">
    <property type="component" value="Unassembled WGS sequence"/>
</dbReference>
<feature type="transmembrane region" description="Helical" evidence="9">
    <location>
        <begin position="140"/>
        <end position="160"/>
    </location>
</feature>
<dbReference type="GO" id="GO:0010043">
    <property type="term" value="P:response to zinc ion"/>
    <property type="evidence" value="ECO:0007669"/>
    <property type="project" value="TreeGrafter"/>
</dbReference>
<gene>
    <name evidence="10" type="ORF">FRC96_19895</name>
</gene>
<dbReference type="GO" id="GO:0043190">
    <property type="term" value="C:ATP-binding cassette (ABC) transporter complex"/>
    <property type="evidence" value="ECO:0007669"/>
    <property type="project" value="InterPro"/>
</dbReference>
<comment type="subcellular location">
    <subcellularLocation>
        <location evidence="1 8">Cell membrane</location>
        <topology evidence="1 8">Multi-pass membrane protein</topology>
    </subcellularLocation>
</comment>
<protein>
    <submittedName>
        <fullName evidence="10">Metal ABC transporter permease</fullName>
    </submittedName>
</protein>
<evidence type="ECO:0000256" key="4">
    <source>
        <dbReference type="ARBA" id="ARBA00022475"/>
    </source>
</evidence>
<dbReference type="InterPro" id="IPR001626">
    <property type="entry name" value="ABC_TroCD"/>
</dbReference>
<evidence type="ECO:0000256" key="3">
    <source>
        <dbReference type="ARBA" id="ARBA00022448"/>
    </source>
</evidence>
<evidence type="ECO:0000256" key="2">
    <source>
        <dbReference type="ARBA" id="ARBA00008034"/>
    </source>
</evidence>
<evidence type="ECO:0000256" key="8">
    <source>
        <dbReference type="RuleBase" id="RU003943"/>
    </source>
</evidence>